<gene>
    <name evidence="4" type="ORF">FBZ93_11231</name>
</gene>
<feature type="transmembrane region" description="Helical" evidence="3">
    <location>
        <begin position="17"/>
        <end position="37"/>
    </location>
</feature>
<feature type="transmembrane region" description="Helical" evidence="3">
    <location>
        <begin position="127"/>
        <end position="147"/>
    </location>
</feature>
<dbReference type="AlphaFoldDB" id="A0A560LC46"/>
<reference evidence="4 5" key="1">
    <citation type="submission" date="2019-06" db="EMBL/GenBank/DDBJ databases">
        <title>Genomic Encyclopedia of Type Strains, Phase IV (KMG-V): Genome sequencing to study the core and pangenomes of soil and plant-associated prokaryotes.</title>
        <authorList>
            <person name="Whitman W."/>
        </authorList>
    </citation>
    <scope>NUCLEOTIDE SEQUENCE [LARGE SCALE GENOMIC DNA]</scope>
    <source>
        <strain evidence="4 5">BR 10355</strain>
    </source>
</reference>
<feature type="region of interest" description="Disordered" evidence="2">
    <location>
        <begin position="486"/>
        <end position="505"/>
    </location>
</feature>
<feature type="transmembrane region" description="Helical" evidence="3">
    <location>
        <begin position="43"/>
        <end position="65"/>
    </location>
</feature>
<feature type="transmembrane region" description="Helical" evidence="3">
    <location>
        <begin position="576"/>
        <end position="596"/>
    </location>
</feature>
<keyword evidence="5" id="KW-1185">Reference proteome</keyword>
<evidence type="ECO:0000256" key="3">
    <source>
        <dbReference type="SAM" id="Phobius"/>
    </source>
</evidence>
<dbReference type="PANTHER" id="PTHR43317:SF1">
    <property type="entry name" value="THERMOSPERMINE SYNTHASE ACAULIS5"/>
    <property type="match status" value="1"/>
</dbReference>
<feature type="transmembrane region" description="Helical" evidence="3">
    <location>
        <begin position="662"/>
        <end position="681"/>
    </location>
</feature>
<feature type="transmembrane region" description="Helical" evidence="3">
    <location>
        <begin position="602"/>
        <end position="623"/>
    </location>
</feature>
<feature type="transmembrane region" description="Helical" evidence="3">
    <location>
        <begin position="72"/>
        <end position="95"/>
    </location>
</feature>
<organism evidence="4 5">
    <name type="scientific">Bradyrhizobium macuxiense</name>
    <dbReference type="NCBI Taxonomy" id="1755647"/>
    <lineage>
        <taxon>Bacteria</taxon>
        <taxon>Pseudomonadati</taxon>
        <taxon>Pseudomonadota</taxon>
        <taxon>Alphaproteobacteria</taxon>
        <taxon>Hyphomicrobiales</taxon>
        <taxon>Nitrobacteraceae</taxon>
        <taxon>Bradyrhizobium</taxon>
    </lineage>
</organism>
<dbReference type="EMBL" id="VITY01000012">
    <property type="protein sequence ID" value="TWB91964.1"/>
    <property type="molecule type" value="Genomic_DNA"/>
</dbReference>
<keyword evidence="3" id="KW-1133">Transmembrane helix</keyword>
<feature type="transmembrane region" description="Helical" evidence="3">
    <location>
        <begin position="635"/>
        <end position="656"/>
    </location>
</feature>
<dbReference type="RefSeq" id="WP_167529249.1">
    <property type="nucleotide sequence ID" value="NZ_VITY01000012.1"/>
</dbReference>
<evidence type="ECO:0000313" key="4">
    <source>
        <dbReference type="EMBL" id="TWB91964.1"/>
    </source>
</evidence>
<feature type="transmembrane region" description="Helical" evidence="3">
    <location>
        <begin position="192"/>
        <end position="207"/>
    </location>
</feature>
<feature type="transmembrane region" description="Helical" evidence="3">
    <location>
        <begin position="716"/>
        <end position="733"/>
    </location>
</feature>
<proteinExistence type="predicted"/>
<dbReference type="Proteomes" id="UP000321304">
    <property type="component" value="Unassembled WGS sequence"/>
</dbReference>
<feature type="transmembrane region" description="Helical" evidence="3">
    <location>
        <begin position="545"/>
        <end position="564"/>
    </location>
</feature>
<accession>A0A560LC46</accession>
<protein>
    <submittedName>
        <fullName evidence="4">Spermine/spermidine synthase</fullName>
    </submittedName>
</protein>
<dbReference type="SUPFAM" id="SSF53335">
    <property type="entry name" value="S-adenosyl-L-methionine-dependent methyltransferases"/>
    <property type="match status" value="1"/>
</dbReference>
<feature type="transmembrane region" description="Helical" evidence="3">
    <location>
        <begin position="214"/>
        <end position="231"/>
    </location>
</feature>
<dbReference type="Gene3D" id="3.40.50.150">
    <property type="entry name" value="Vaccinia Virus protein VP39"/>
    <property type="match status" value="1"/>
</dbReference>
<keyword evidence="3" id="KW-0812">Transmembrane</keyword>
<keyword evidence="1" id="KW-0620">Polyamine biosynthesis</keyword>
<name>A0A560LC46_9BRAD</name>
<sequence>MPATNTVEGPNQRQAGFNLFLVGFLILFLELACIRWFSAKVVFLQFFTNIVLLAAFLGMSCGCLAARRSTNWLALFPGLALVTFAAVATIMVLYFQWGEFAVDVGHQASPQEVFFGTEYRNPDLAKFVVPIEAIAGLFFVLIALMFVGLGQTLGRAFDAYPNRVAGYSLNIGGSLAGIVGFSLLSFAQAPPVVWFGISCAGIAYLLYQDKALSILRLVTIIFVVGFTEFYSDRSGNHDIRWSPYYAVDLNKKSGEITVNSIGHQEMMPFSERGSSYSLIHLLQKHSGGAPFKDVMIIGAGSGNDLAHALRFGVERVDAVEIDPAIQDIGIHNHPDKPYQDPRVVPHLDDGRHFLRTTDRKYDLVVYALVDSLILHSGYANIRLESYLFTEQAFQDVRRVLKQDGIFVMYNYYRQGWIVQRVAEMAKQVFGCDPLVLPLPYKETLTSSEAVGFTTIIAGCNPRISTAFRDRGQFWLNSLPPENLSVNGFDKPQEKAQDKQDKAAPQRGDWVPLAPAKLVADNEGARQSTSDDWPFLYVSGRLIPDLTVRSMILLGVLGLGLVYLFKPKGAWRPNNRMFFLGAAFMLLETKAVVQMALLFGSTWLVNSAVFFTALLLILAANLYVIKVPSTRLVRHYAGLLALLAVSVLVPLDTFLAGGIVWRYVIPCALALGPMFFAGVIFARSFRDEANPDHAFGSNIAGSVIGGLAESCSTLLGFRYLLIVAIGFYLLSAWMPSRKS</sequence>
<dbReference type="Pfam" id="PF01564">
    <property type="entry name" value="Spermine_synth"/>
    <property type="match status" value="1"/>
</dbReference>
<feature type="transmembrane region" description="Helical" evidence="3">
    <location>
        <begin position="167"/>
        <end position="186"/>
    </location>
</feature>
<evidence type="ECO:0000256" key="2">
    <source>
        <dbReference type="SAM" id="MobiDB-lite"/>
    </source>
</evidence>
<feature type="compositionally biased region" description="Basic and acidic residues" evidence="2">
    <location>
        <begin position="490"/>
        <end position="503"/>
    </location>
</feature>
<evidence type="ECO:0000313" key="5">
    <source>
        <dbReference type="Proteomes" id="UP000321304"/>
    </source>
</evidence>
<dbReference type="PANTHER" id="PTHR43317">
    <property type="entry name" value="THERMOSPERMINE SYNTHASE ACAULIS5"/>
    <property type="match status" value="1"/>
</dbReference>
<dbReference type="InterPro" id="IPR029063">
    <property type="entry name" value="SAM-dependent_MTases_sf"/>
</dbReference>
<dbReference type="CDD" id="cd02440">
    <property type="entry name" value="AdoMet_MTases"/>
    <property type="match status" value="1"/>
</dbReference>
<dbReference type="GO" id="GO:0006596">
    <property type="term" value="P:polyamine biosynthetic process"/>
    <property type="evidence" value="ECO:0007669"/>
    <property type="project" value="UniProtKB-KW"/>
</dbReference>
<evidence type="ECO:0000256" key="1">
    <source>
        <dbReference type="ARBA" id="ARBA00023115"/>
    </source>
</evidence>
<comment type="caution">
    <text evidence="4">The sequence shown here is derived from an EMBL/GenBank/DDBJ whole genome shotgun (WGS) entry which is preliminary data.</text>
</comment>
<keyword evidence="3" id="KW-0472">Membrane</keyword>